<dbReference type="AlphaFoldDB" id="K0TCK3"/>
<feature type="compositionally biased region" description="Basic and acidic residues" evidence="1">
    <location>
        <begin position="231"/>
        <end position="246"/>
    </location>
</feature>
<dbReference type="EMBL" id="AGNL01003257">
    <property type="protein sequence ID" value="EJK74919.1"/>
    <property type="molecule type" value="Genomic_DNA"/>
</dbReference>
<gene>
    <name evidence="2" type="ORF">THAOC_03376</name>
</gene>
<evidence type="ECO:0000313" key="3">
    <source>
        <dbReference type="Proteomes" id="UP000266841"/>
    </source>
</evidence>
<feature type="region of interest" description="Disordered" evidence="1">
    <location>
        <begin position="218"/>
        <end position="246"/>
    </location>
</feature>
<name>K0TCK3_THAOC</name>
<organism evidence="2 3">
    <name type="scientific">Thalassiosira oceanica</name>
    <name type="common">Marine diatom</name>
    <dbReference type="NCBI Taxonomy" id="159749"/>
    <lineage>
        <taxon>Eukaryota</taxon>
        <taxon>Sar</taxon>
        <taxon>Stramenopiles</taxon>
        <taxon>Ochrophyta</taxon>
        <taxon>Bacillariophyta</taxon>
        <taxon>Coscinodiscophyceae</taxon>
        <taxon>Thalassiosirophycidae</taxon>
        <taxon>Thalassiosirales</taxon>
        <taxon>Thalassiosiraceae</taxon>
        <taxon>Thalassiosira</taxon>
    </lineage>
</organism>
<keyword evidence="3" id="KW-1185">Reference proteome</keyword>
<reference evidence="2 3" key="1">
    <citation type="journal article" date="2012" name="Genome Biol.">
        <title>Genome and low-iron response of an oceanic diatom adapted to chronic iron limitation.</title>
        <authorList>
            <person name="Lommer M."/>
            <person name="Specht M."/>
            <person name="Roy A.S."/>
            <person name="Kraemer L."/>
            <person name="Andreson R."/>
            <person name="Gutowska M.A."/>
            <person name="Wolf J."/>
            <person name="Bergner S.V."/>
            <person name="Schilhabel M.B."/>
            <person name="Klostermeier U.C."/>
            <person name="Beiko R.G."/>
            <person name="Rosenstiel P."/>
            <person name="Hippler M."/>
            <person name="Laroche J."/>
        </authorList>
    </citation>
    <scope>NUCLEOTIDE SEQUENCE [LARGE SCALE GENOMIC DNA]</scope>
    <source>
        <strain evidence="2 3">CCMP1005</strain>
    </source>
</reference>
<comment type="caution">
    <text evidence="2">The sequence shown here is derived from an EMBL/GenBank/DDBJ whole genome shotgun (WGS) entry which is preliminary data.</text>
</comment>
<evidence type="ECO:0000313" key="2">
    <source>
        <dbReference type="EMBL" id="EJK74919.1"/>
    </source>
</evidence>
<proteinExistence type="predicted"/>
<dbReference type="Proteomes" id="UP000266841">
    <property type="component" value="Unassembled WGS sequence"/>
</dbReference>
<protein>
    <submittedName>
        <fullName evidence="2">Uncharacterized protein</fullName>
    </submittedName>
</protein>
<sequence>MKVIHPINTIAAASVTFGEGSHVSESPPPPPQHRLLGSLDLFNSLFRTEAPRVEACFGGLVQDSETGERVPLITCDFSTCQRCNATAGIRVGRCDGAKEICSTELRDGGCAGPFVQTGKIRVDLYPELEDHELDAKHFNRTYCARADIFHHSQSVSHIKRELIINFAREQRVNVALDTTPDEVVVDGLNPATIFIGSFLGTVIALSAILRTTLHSSFPTEDINSMEDPEDDRTGRQEPDERRIDIV</sequence>
<accession>K0TCK3</accession>
<evidence type="ECO:0000256" key="1">
    <source>
        <dbReference type="SAM" id="MobiDB-lite"/>
    </source>
</evidence>